<dbReference type="OrthoDB" id="2409492at2759"/>
<gene>
    <name evidence="5" type="ORF">PBRASI_LOCUS10413</name>
</gene>
<dbReference type="Proteomes" id="UP000789739">
    <property type="component" value="Unassembled WGS sequence"/>
</dbReference>
<sequence>MSDTITLMCLVRGESSDHAFTVRINKSEFVADLKKLIKAEKQQPFDGIDPDNLTLWRVFIP</sequence>
<evidence type="ECO:0000256" key="3">
    <source>
        <dbReference type="ARBA" id="ARBA00022525"/>
    </source>
</evidence>
<dbReference type="InterPro" id="IPR045379">
    <property type="entry name" value="Crinkler_N"/>
</dbReference>
<keyword evidence="3" id="KW-0964">Secreted</keyword>
<organism evidence="5 6">
    <name type="scientific">Paraglomus brasilianum</name>
    <dbReference type="NCBI Taxonomy" id="144538"/>
    <lineage>
        <taxon>Eukaryota</taxon>
        <taxon>Fungi</taxon>
        <taxon>Fungi incertae sedis</taxon>
        <taxon>Mucoromycota</taxon>
        <taxon>Glomeromycotina</taxon>
        <taxon>Glomeromycetes</taxon>
        <taxon>Paraglomerales</taxon>
        <taxon>Paraglomeraceae</taxon>
        <taxon>Paraglomus</taxon>
    </lineage>
</organism>
<proteinExistence type="predicted"/>
<protein>
    <submittedName>
        <fullName evidence="5">8068_t:CDS:1</fullName>
    </submittedName>
</protein>
<evidence type="ECO:0000256" key="2">
    <source>
        <dbReference type="ARBA" id="ARBA00004613"/>
    </source>
</evidence>
<dbReference type="Pfam" id="PF20147">
    <property type="entry name" value="Crinkler"/>
    <property type="match status" value="1"/>
</dbReference>
<evidence type="ECO:0000256" key="1">
    <source>
        <dbReference type="ARBA" id="ARBA00004340"/>
    </source>
</evidence>
<accession>A0A9N9E0G4</accession>
<name>A0A9N9E0G4_9GLOM</name>
<dbReference type="GO" id="GO:0005576">
    <property type="term" value="C:extracellular region"/>
    <property type="evidence" value="ECO:0007669"/>
    <property type="project" value="UniProtKB-SubCell"/>
</dbReference>
<feature type="non-terminal residue" evidence="5">
    <location>
        <position position="61"/>
    </location>
</feature>
<reference evidence="5" key="1">
    <citation type="submission" date="2021-06" db="EMBL/GenBank/DDBJ databases">
        <authorList>
            <person name="Kallberg Y."/>
            <person name="Tangrot J."/>
            <person name="Rosling A."/>
        </authorList>
    </citation>
    <scope>NUCLEOTIDE SEQUENCE</scope>
    <source>
        <strain evidence="5">BR232B</strain>
    </source>
</reference>
<dbReference type="EMBL" id="CAJVPI010003086">
    <property type="protein sequence ID" value="CAG8654004.1"/>
    <property type="molecule type" value="Genomic_DNA"/>
</dbReference>
<dbReference type="AlphaFoldDB" id="A0A9N9E0G4"/>
<dbReference type="GO" id="GO:0043657">
    <property type="term" value="C:host cell"/>
    <property type="evidence" value="ECO:0007669"/>
    <property type="project" value="UniProtKB-SubCell"/>
</dbReference>
<evidence type="ECO:0000313" key="6">
    <source>
        <dbReference type="Proteomes" id="UP000789739"/>
    </source>
</evidence>
<comment type="subcellular location">
    <subcellularLocation>
        <location evidence="1">Host cell</location>
    </subcellularLocation>
    <subcellularLocation>
        <location evidence="2">Secreted</location>
    </subcellularLocation>
</comment>
<keyword evidence="6" id="KW-1185">Reference proteome</keyword>
<evidence type="ECO:0000259" key="4">
    <source>
        <dbReference type="Pfam" id="PF20147"/>
    </source>
</evidence>
<evidence type="ECO:0000313" key="5">
    <source>
        <dbReference type="EMBL" id="CAG8654004.1"/>
    </source>
</evidence>
<feature type="domain" description="Crinkler effector protein N-terminal" evidence="4">
    <location>
        <begin position="5"/>
        <end position="58"/>
    </location>
</feature>
<comment type="caution">
    <text evidence="5">The sequence shown here is derived from an EMBL/GenBank/DDBJ whole genome shotgun (WGS) entry which is preliminary data.</text>
</comment>